<keyword evidence="1" id="KW-0812">Transmembrane</keyword>
<proteinExistence type="predicted"/>
<evidence type="ECO:0008006" key="4">
    <source>
        <dbReference type="Google" id="ProtNLM"/>
    </source>
</evidence>
<protein>
    <recommendedName>
        <fullName evidence="4">Permease</fullName>
    </recommendedName>
</protein>
<feature type="transmembrane region" description="Helical" evidence="1">
    <location>
        <begin position="141"/>
        <end position="163"/>
    </location>
</feature>
<dbReference type="Proteomes" id="UP001553715">
    <property type="component" value="Unassembled WGS sequence"/>
</dbReference>
<evidence type="ECO:0000256" key="1">
    <source>
        <dbReference type="SAM" id="Phobius"/>
    </source>
</evidence>
<keyword evidence="3" id="KW-1185">Reference proteome</keyword>
<keyword evidence="1" id="KW-1133">Transmembrane helix</keyword>
<evidence type="ECO:0000313" key="2">
    <source>
        <dbReference type="EMBL" id="MEW1974715.1"/>
    </source>
</evidence>
<dbReference type="EMBL" id="JBFBMH010000006">
    <property type="protein sequence ID" value="MEW1974715.1"/>
    <property type="molecule type" value="Genomic_DNA"/>
</dbReference>
<comment type="caution">
    <text evidence="2">The sequence shown here is derived from an EMBL/GenBank/DDBJ whole genome shotgun (WGS) entry which is preliminary data.</text>
</comment>
<feature type="transmembrane region" description="Helical" evidence="1">
    <location>
        <begin position="64"/>
        <end position="97"/>
    </location>
</feature>
<name>A0ABV3LFM6_9MICO</name>
<gene>
    <name evidence="2" type="ORF">AB0301_06495</name>
</gene>
<organism evidence="2 3">
    <name type="scientific">Microbacterium profundi</name>
    <dbReference type="NCBI Taxonomy" id="450380"/>
    <lineage>
        <taxon>Bacteria</taxon>
        <taxon>Bacillati</taxon>
        <taxon>Actinomycetota</taxon>
        <taxon>Actinomycetes</taxon>
        <taxon>Micrococcales</taxon>
        <taxon>Microbacteriaceae</taxon>
        <taxon>Microbacterium</taxon>
    </lineage>
</organism>
<reference evidence="2 3" key="1">
    <citation type="submission" date="2024-06" db="EMBL/GenBank/DDBJ databases">
        <title>The Natural Products Discovery Center: Release of the First 8490 Sequenced Strains for Exploring Actinobacteria Biosynthetic Diversity.</title>
        <authorList>
            <person name="Kalkreuter E."/>
            <person name="Kautsar S.A."/>
            <person name="Yang D."/>
            <person name="Bader C.D."/>
            <person name="Teijaro C.N."/>
            <person name="Fluegel L."/>
            <person name="Davis C.M."/>
            <person name="Simpson J.R."/>
            <person name="Lauterbach L."/>
            <person name="Steele A.D."/>
            <person name="Gui C."/>
            <person name="Meng S."/>
            <person name="Li G."/>
            <person name="Viehrig K."/>
            <person name="Ye F."/>
            <person name="Su P."/>
            <person name="Kiefer A.F."/>
            <person name="Nichols A."/>
            <person name="Cepeda A.J."/>
            <person name="Yan W."/>
            <person name="Fan B."/>
            <person name="Jiang Y."/>
            <person name="Adhikari A."/>
            <person name="Zheng C.-J."/>
            <person name="Schuster L."/>
            <person name="Cowan T.M."/>
            <person name="Smanski M.J."/>
            <person name="Chevrette M.G."/>
            <person name="De Carvalho L.P.S."/>
            <person name="Shen B."/>
        </authorList>
    </citation>
    <scope>NUCLEOTIDE SEQUENCE [LARGE SCALE GENOMIC DNA]</scope>
    <source>
        <strain evidence="2 3">NPDC077434</strain>
    </source>
</reference>
<keyword evidence="1" id="KW-0472">Membrane</keyword>
<dbReference type="RefSeq" id="WP_152594905.1">
    <property type="nucleotide sequence ID" value="NZ_JBFBMH010000006.1"/>
</dbReference>
<sequence>MSEDRPLPSPRTTDEPMAFTRDELTRGAWYTWFIFIALVFVGLTIILEASIADASFSTSSDQTMMFIGLILLSLVVTVFVAGPISLFVMVAGVLVAWPIGHLLRRTRAIALHISAYVALGLPVGAIGMWLISVILGGTSFFAVPTSIVVSAASVIAVPAGWWFTFRRALADDSYVLRRTRHTCSFNDADAAVEDAAFDHPSSTTATTW</sequence>
<evidence type="ECO:0000313" key="3">
    <source>
        <dbReference type="Proteomes" id="UP001553715"/>
    </source>
</evidence>
<accession>A0ABV3LFM6</accession>
<feature type="transmembrane region" description="Helical" evidence="1">
    <location>
        <begin position="109"/>
        <end position="135"/>
    </location>
</feature>
<feature type="transmembrane region" description="Helical" evidence="1">
    <location>
        <begin position="29"/>
        <end position="52"/>
    </location>
</feature>